<gene>
    <name evidence="2" type="ORF">BT63DRAFT_409650</name>
</gene>
<sequence>MANRGPGQAHETAYTGAVGQNQVVINWCGAYSEEVAEREKDLVDLQLAIEQSQAVQRARGTGLAAHEAYARLLASETNFAKYKEHFLIEVEAYAKAYKDIYETIPAYDQYLQSVLTKMLPFELFLVADVKASQDEIRELRARVIDQDAKLEKLPEQMPTFLENNVLRNENNTQQEKIKELQKEIETFKAAKHTASGPATSTQDLLSALDPLAQSWAAAIGLLNSQITALQNKVNRQKQKFANMENGWKVAWLKEHDAYEVFHAKFQELRAAQTVLVTTIGDLQEVIMVKDMLISEMRQRPRQLV</sequence>
<dbReference type="Proteomes" id="UP000799302">
    <property type="component" value="Unassembled WGS sequence"/>
</dbReference>
<reference evidence="2" key="1">
    <citation type="journal article" date="2020" name="Stud. Mycol.">
        <title>101 Dothideomycetes genomes: a test case for predicting lifestyles and emergence of pathogens.</title>
        <authorList>
            <person name="Haridas S."/>
            <person name="Albert R."/>
            <person name="Binder M."/>
            <person name="Bloem J."/>
            <person name="Labutti K."/>
            <person name="Salamov A."/>
            <person name="Andreopoulos B."/>
            <person name="Baker S."/>
            <person name="Barry K."/>
            <person name="Bills G."/>
            <person name="Bluhm B."/>
            <person name="Cannon C."/>
            <person name="Castanera R."/>
            <person name="Culley D."/>
            <person name="Daum C."/>
            <person name="Ezra D."/>
            <person name="Gonzalez J."/>
            <person name="Henrissat B."/>
            <person name="Kuo A."/>
            <person name="Liang C."/>
            <person name="Lipzen A."/>
            <person name="Lutzoni F."/>
            <person name="Magnuson J."/>
            <person name="Mondo S."/>
            <person name="Nolan M."/>
            <person name="Ohm R."/>
            <person name="Pangilinan J."/>
            <person name="Park H.-J."/>
            <person name="Ramirez L."/>
            <person name="Alfaro M."/>
            <person name="Sun H."/>
            <person name="Tritt A."/>
            <person name="Yoshinaga Y."/>
            <person name="Zwiers L.-H."/>
            <person name="Turgeon B."/>
            <person name="Goodwin S."/>
            <person name="Spatafora J."/>
            <person name="Crous P."/>
            <person name="Grigoriev I."/>
        </authorList>
    </citation>
    <scope>NUCLEOTIDE SEQUENCE</scope>
    <source>
        <strain evidence="2">CBS 115976</strain>
    </source>
</reference>
<evidence type="ECO:0000256" key="1">
    <source>
        <dbReference type="SAM" id="Coils"/>
    </source>
</evidence>
<feature type="coiled-coil region" evidence="1">
    <location>
        <begin position="129"/>
        <end position="190"/>
    </location>
</feature>
<keyword evidence="1" id="KW-0175">Coiled coil</keyword>
<organism evidence="2 3">
    <name type="scientific">Microthyrium microscopicum</name>
    <dbReference type="NCBI Taxonomy" id="703497"/>
    <lineage>
        <taxon>Eukaryota</taxon>
        <taxon>Fungi</taxon>
        <taxon>Dikarya</taxon>
        <taxon>Ascomycota</taxon>
        <taxon>Pezizomycotina</taxon>
        <taxon>Dothideomycetes</taxon>
        <taxon>Dothideomycetes incertae sedis</taxon>
        <taxon>Microthyriales</taxon>
        <taxon>Microthyriaceae</taxon>
        <taxon>Microthyrium</taxon>
    </lineage>
</organism>
<dbReference type="AlphaFoldDB" id="A0A6A6UUY4"/>
<accession>A0A6A6UUY4</accession>
<proteinExistence type="predicted"/>
<keyword evidence="3" id="KW-1185">Reference proteome</keyword>
<evidence type="ECO:0000313" key="3">
    <source>
        <dbReference type="Proteomes" id="UP000799302"/>
    </source>
</evidence>
<feature type="coiled-coil region" evidence="1">
    <location>
        <begin position="219"/>
        <end position="246"/>
    </location>
</feature>
<protein>
    <submittedName>
        <fullName evidence="2">Uncharacterized protein</fullName>
    </submittedName>
</protein>
<evidence type="ECO:0000313" key="2">
    <source>
        <dbReference type="EMBL" id="KAF2675576.1"/>
    </source>
</evidence>
<name>A0A6A6UUY4_9PEZI</name>
<dbReference type="EMBL" id="MU004230">
    <property type="protein sequence ID" value="KAF2675576.1"/>
    <property type="molecule type" value="Genomic_DNA"/>
</dbReference>